<protein>
    <recommendedName>
        <fullName evidence="3">TMhelix containing protein</fullName>
    </recommendedName>
</protein>
<keyword evidence="1" id="KW-0472">Membrane</keyword>
<proteinExistence type="predicted"/>
<feature type="transmembrane region" description="Helical" evidence="1">
    <location>
        <begin position="6"/>
        <end position="24"/>
    </location>
</feature>
<accession>A0AAU7PIN9</accession>
<reference evidence="2" key="1">
    <citation type="submission" date="2024-04" db="EMBL/GenBank/DDBJ databases">
        <authorList>
            <person name="Jaglan A.B."/>
            <person name="Vashisth M."/>
            <person name="Anand T."/>
            <person name="Virmani N."/>
            <person name="Bera B."/>
            <person name="Vaid R."/>
        </authorList>
    </citation>
    <scope>NUCLEOTIDE SEQUENCE</scope>
</reference>
<dbReference type="EMBL" id="PP595732">
    <property type="protein sequence ID" value="XBS49779.1"/>
    <property type="molecule type" value="Genomic_DNA"/>
</dbReference>
<name>A0AAU7PIN9_9CAUD</name>
<feature type="transmembrane region" description="Helical" evidence="1">
    <location>
        <begin position="36"/>
        <end position="57"/>
    </location>
</feature>
<keyword evidence="1" id="KW-0812">Transmembrane</keyword>
<evidence type="ECO:0000313" key="2">
    <source>
        <dbReference type="EMBL" id="XBS49779.1"/>
    </source>
</evidence>
<evidence type="ECO:0008006" key="3">
    <source>
        <dbReference type="Google" id="ProtNLM"/>
    </source>
</evidence>
<organism evidence="2">
    <name type="scientific">Salmonella phage SalP219</name>
    <dbReference type="NCBI Taxonomy" id="3158864"/>
    <lineage>
        <taxon>Viruses</taxon>
        <taxon>Duplodnaviria</taxon>
        <taxon>Heunggongvirae</taxon>
        <taxon>Uroviricota</taxon>
        <taxon>Caudoviricetes</taxon>
        <taxon>Vequintavirinae</taxon>
        <taxon>Seunavirus</taxon>
    </lineage>
</organism>
<keyword evidence="1" id="KW-1133">Transmembrane helix</keyword>
<evidence type="ECO:0000256" key="1">
    <source>
        <dbReference type="SAM" id="Phobius"/>
    </source>
</evidence>
<sequence>MHENVYYYLMIGVLTMVGILFASWRGRKEISLNTVLFSLAMVIFWPAIVVGGALALFEHIMDKDIILIRRK</sequence>